<dbReference type="AlphaFoldDB" id="A0A0V0SG16"/>
<evidence type="ECO:0000313" key="1">
    <source>
        <dbReference type="EMBL" id="KRX25725.1"/>
    </source>
</evidence>
<dbReference type="EMBL" id="JYDL01000010">
    <property type="protein sequence ID" value="KRX25725.1"/>
    <property type="molecule type" value="Genomic_DNA"/>
</dbReference>
<proteinExistence type="predicted"/>
<reference evidence="1 2" key="1">
    <citation type="submission" date="2015-01" db="EMBL/GenBank/DDBJ databases">
        <title>Evolution of Trichinella species and genotypes.</title>
        <authorList>
            <person name="Korhonen P.K."/>
            <person name="Edoardo P."/>
            <person name="Giuseppe L.R."/>
            <person name="Gasser R.B."/>
        </authorList>
    </citation>
    <scope>NUCLEOTIDE SEQUENCE [LARGE SCALE GENOMIC DNA]</scope>
    <source>
        <strain evidence="1">ISS37</strain>
    </source>
</reference>
<sequence>MASSNVTNLQSKNAVLLKLPTFWTSQPQVWFEQAGVQFHIRRATDKYRNEPLPRAGSFTSSHRAIGAFVAKRRRSGIDRRVSLFSDSRFPDSIITIKQQSVSIVFIGNCEQGPPTMRYSKLFRQTQQPDTYVHSRTTVLYPLIFKSKSAYGSFTFLPLRCLEE</sequence>
<name>A0A0V0SG16_9BILA</name>
<evidence type="ECO:0000313" key="2">
    <source>
        <dbReference type="Proteomes" id="UP000054630"/>
    </source>
</evidence>
<gene>
    <name evidence="1" type="ORF">T07_516</name>
</gene>
<protein>
    <submittedName>
        <fullName evidence="1">Uncharacterized protein</fullName>
    </submittedName>
</protein>
<comment type="caution">
    <text evidence="1">The sequence shown here is derived from an EMBL/GenBank/DDBJ whole genome shotgun (WGS) entry which is preliminary data.</text>
</comment>
<dbReference type="OrthoDB" id="5918026at2759"/>
<accession>A0A0V0SG16</accession>
<dbReference type="STRING" id="6336.A0A0V0SG16"/>
<organism evidence="1 2">
    <name type="scientific">Trichinella nelsoni</name>
    <dbReference type="NCBI Taxonomy" id="6336"/>
    <lineage>
        <taxon>Eukaryota</taxon>
        <taxon>Metazoa</taxon>
        <taxon>Ecdysozoa</taxon>
        <taxon>Nematoda</taxon>
        <taxon>Enoplea</taxon>
        <taxon>Dorylaimia</taxon>
        <taxon>Trichinellida</taxon>
        <taxon>Trichinellidae</taxon>
        <taxon>Trichinella</taxon>
    </lineage>
</organism>
<dbReference type="Proteomes" id="UP000054630">
    <property type="component" value="Unassembled WGS sequence"/>
</dbReference>
<keyword evidence="2" id="KW-1185">Reference proteome</keyword>